<keyword evidence="3" id="KW-1185">Reference proteome</keyword>
<evidence type="ECO:0000313" key="3">
    <source>
        <dbReference type="Proteomes" id="UP001058974"/>
    </source>
</evidence>
<dbReference type="PANTHER" id="PTHR15827">
    <property type="entry name" value="CYCLIN-DEPENDENT KINASE 2-INTERACTING PROTEIN"/>
    <property type="match status" value="1"/>
</dbReference>
<dbReference type="AlphaFoldDB" id="A0A9D4XAM8"/>
<accession>A0A9D4XAM8</accession>
<dbReference type="EMBL" id="JAMSHJ010000004">
    <property type="protein sequence ID" value="KAI5416614.1"/>
    <property type="molecule type" value="Genomic_DNA"/>
</dbReference>
<organism evidence="2 3">
    <name type="scientific">Pisum sativum</name>
    <name type="common">Garden pea</name>
    <name type="synonym">Lathyrus oleraceus</name>
    <dbReference type="NCBI Taxonomy" id="3888"/>
    <lineage>
        <taxon>Eukaryota</taxon>
        <taxon>Viridiplantae</taxon>
        <taxon>Streptophyta</taxon>
        <taxon>Embryophyta</taxon>
        <taxon>Tracheophyta</taxon>
        <taxon>Spermatophyta</taxon>
        <taxon>Magnoliopsida</taxon>
        <taxon>eudicotyledons</taxon>
        <taxon>Gunneridae</taxon>
        <taxon>Pentapetalae</taxon>
        <taxon>rosids</taxon>
        <taxon>fabids</taxon>
        <taxon>Fabales</taxon>
        <taxon>Fabaceae</taxon>
        <taxon>Papilionoideae</taxon>
        <taxon>50 kb inversion clade</taxon>
        <taxon>NPAAA clade</taxon>
        <taxon>Hologalegina</taxon>
        <taxon>IRL clade</taxon>
        <taxon>Fabeae</taxon>
        <taxon>Lathyrus</taxon>
    </lineage>
</organism>
<evidence type="ECO:0000313" key="2">
    <source>
        <dbReference type="EMBL" id="KAI5416614.1"/>
    </source>
</evidence>
<sequence>MRLATVDSTMETLDSEPSSPSTTIDSKPQISSPFPSSMLRLWRQAAQRNLRNQWPQLALLKDQWFSISSTSRSYASALVNAHLSQRYIPDMKLGVLSNMSDIRKRASFKLFKQQIYVDEFKDLSDCNLFCEVTHGPVPPRLREGKSDMGTLRFDSQPNPEVLQVYLTSWLAGMNINTSRVNEIFEVVGEEMHISIG</sequence>
<reference evidence="2 3" key="1">
    <citation type="journal article" date="2022" name="Nat. Genet.">
        <title>Improved pea reference genome and pan-genome highlight genomic features and evolutionary characteristics.</title>
        <authorList>
            <person name="Yang T."/>
            <person name="Liu R."/>
            <person name="Luo Y."/>
            <person name="Hu S."/>
            <person name="Wang D."/>
            <person name="Wang C."/>
            <person name="Pandey M.K."/>
            <person name="Ge S."/>
            <person name="Xu Q."/>
            <person name="Li N."/>
            <person name="Li G."/>
            <person name="Huang Y."/>
            <person name="Saxena R.K."/>
            <person name="Ji Y."/>
            <person name="Li M."/>
            <person name="Yan X."/>
            <person name="He Y."/>
            <person name="Liu Y."/>
            <person name="Wang X."/>
            <person name="Xiang C."/>
            <person name="Varshney R.K."/>
            <person name="Ding H."/>
            <person name="Gao S."/>
            <person name="Zong X."/>
        </authorList>
    </citation>
    <scope>NUCLEOTIDE SEQUENCE [LARGE SCALE GENOMIC DNA]</scope>
    <source>
        <strain evidence="2 3">cv. Zhongwan 6</strain>
    </source>
</reference>
<comment type="caution">
    <text evidence="2">The sequence shown here is derived from an EMBL/GenBank/DDBJ whole genome shotgun (WGS) entry which is preliminary data.</text>
</comment>
<name>A0A9D4XAM8_PEA</name>
<dbReference type="Proteomes" id="UP001058974">
    <property type="component" value="Chromosome 4"/>
</dbReference>
<feature type="region of interest" description="Disordered" evidence="1">
    <location>
        <begin position="1"/>
        <end position="32"/>
    </location>
</feature>
<dbReference type="PANTHER" id="PTHR15827:SF2">
    <property type="entry name" value="CYCLIN-DEPENDENT KINASE 2-INTERACTING PROTEIN"/>
    <property type="match status" value="1"/>
</dbReference>
<dbReference type="Gramene" id="Psat04G0158900-T2">
    <property type="protein sequence ID" value="KAI5416614.1"/>
    <property type="gene ID" value="KIW84_041589"/>
</dbReference>
<proteinExistence type="predicted"/>
<protein>
    <submittedName>
        <fullName evidence="2">Uncharacterized protein</fullName>
    </submittedName>
</protein>
<evidence type="ECO:0000256" key="1">
    <source>
        <dbReference type="SAM" id="MobiDB-lite"/>
    </source>
</evidence>
<gene>
    <name evidence="2" type="ORF">KIW84_041589</name>
</gene>